<dbReference type="Proteomes" id="UP000009286">
    <property type="component" value="Chromosome"/>
</dbReference>
<protein>
    <submittedName>
        <fullName evidence="2">Uncharacterized protein</fullName>
    </submittedName>
</protein>
<dbReference type="HOGENOM" id="CLU_3254011_0_0_5"/>
<proteinExistence type="predicted"/>
<reference evidence="2 3" key="1">
    <citation type="journal article" date="2011" name="BMC Genomics">
        <title>Genomic insights into an obligate epibiotic bacterial predator: Micavibrio aeruginosavorus ARL-13.</title>
        <authorList>
            <person name="Wang Z."/>
            <person name="Kadouri D."/>
            <person name="Wu M."/>
        </authorList>
    </citation>
    <scope>NUCLEOTIDE SEQUENCE [LARGE SCALE GENOMIC DNA]</scope>
    <source>
        <strain evidence="2 3">ARL-13</strain>
    </source>
</reference>
<sequence length="42" mass="5068">MDDGCIERSLYSFYNLDQKCYIKMVAMSWFYDISLIFLIFLA</sequence>
<keyword evidence="3" id="KW-1185">Reference proteome</keyword>
<organism evidence="2 3">
    <name type="scientific">Micavibrio aeruginosavorus (strain ARL-13)</name>
    <dbReference type="NCBI Taxonomy" id="856793"/>
    <lineage>
        <taxon>Bacteria</taxon>
        <taxon>Pseudomonadati</taxon>
        <taxon>Bdellovibrionota</taxon>
        <taxon>Bdellovibrionia</taxon>
        <taxon>Bdellovibrionales</taxon>
        <taxon>Pseudobdellovibrionaceae</taxon>
        <taxon>Micavibrio</taxon>
    </lineage>
</organism>
<evidence type="ECO:0000313" key="2">
    <source>
        <dbReference type="EMBL" id="AEP09432.1"/>
    </source>
</evidence>
<keyword evidence="1" id="KW-1133">Transmembrane helix</keyword>
<dbReference type="KEGG" id="mai:MICA_1104"/>
<accession>G2KN99</accession>
<keyword evidence="1" id="KW-0812">Transmembrane</keyword>
<gene>
    <name evidence="2" type="ordered locus">MICA_1104</name>
</gene>
<dbReference type="EMBL" id="CP002382">
    <property type="protein sequence ID" value="AEP09432.1"/>
    <property type="molecule type" value="Genomic_DNA"/>
</dbReference>
<name>G2KN99_MICAA</name>
<dbReference type="AlphaFoldDB" id="G2KN99"/>
<keyword evidence="1" id="KW-0472">Membrane</keyword>
<feature type="transmembrane region" description="Helical" evidence="1">
    <location>
        <begin position="21"/>
        <end position="41"/>
    </location>
</feature>
<evidence type="ECO:0000313" key="3">
    <source>
        <dbReference type="Proteomes" id="UP000009286"/>
    </source>
</evidence>
<evidence type="ECO:0000256" key="1">
    <source>
        <dbReference type="SAM" id="Phobius"/>
    </source>
</evidence>